<evidence type="ECO:0000256" key="1">
    <source>
        <dbReference type="ARBA" id="ARBA00010688"/>
    </source>
</evidence>
<keyword evidence="2 6" id="KW-0808">Transferase</keyword>
<dbReference type="AlphaFoldDB" id="A0A1C3H5Y0"/>
<gene>
    <name evidence="8" type="ORF">CHUV0807_2005</name>
</gene>
<dbReference type="SUPFAM" id="SSF53613">
    <property type="entry name" value="Ribokinase-like"/>
    <property type="match status" value="1"/>
</dbReference>
<dbReference type="GO" id="GO:0008662">
    <property type="term" value="F:1-phosphofructokinase activity"/>
    <property type="evidence" value="ECO:0007669"/>
    <property type="project" value="InterPro"/>
</dbReference>
<dbReference type="Gene3D" id="3.40.1190.20">
    <property type="match status" value="1"/>
</dbReference>
<dbReference type="NCBIfam" id="TIGR03168">
    <property type="entry name" value="1-PFK"/>
    <property type="match status" value="1"/>
</dbReference>
<comment type="similarity">
    <text evidence="1 6">Belongs to the carbohydrate kinase PfkB family.</text>
</comment>
<keyword evidence="3" id="KW-0547">Nucleotide-binding</keyword>
<evidence type="ECO:0000313" key="8">
    <source>
        <dbReference type="EMBL" id="SAM69048.1"/>
    </source>
</evidence>
<evidence type="ECO:0000256" key="6">
    <source>
        <dbReference type="PIRNR" id="PIRNR000535"/>
    </source>
</evidence>
<dbReference type="PANTHER" id="PTHR46566:SF5">
    <property type="entry name" value="1-PHOSPHOFRUCTOKINASE"/>
    <property type="match status" value="1"/>
</dbReference>
<dbReference type="InterPro" id="IPR017583">
    <property type="entry name" value="Tagatose/fructose_Pkinase"/>
</dbReference>
<dbReference type="Proteomes" id="UP000190837">
    <property type="component" value="Unassembled WGS sequence"/>
</dbReference>
<dbReference type="InterPro" id="IPR011611">
    <property type="entry name" value="PfkB_dom"/>
</dbReference>
<dbReference type="NCBIfam" id="TIGR03828">
    <property type="entry name" value="pfkB"/>
    <property type="match status" value="1"/>
</dbReference>
<dbReference type="GO" id="GO:0005524">
    <property type="term" value="F:ATP binding"/>
    <property type="evidence" value="ECO:0007669"/>
    <property type="project" value="UniProtKB-KW"/>
</dbReference>
<dbReference type="Pfam" id="PF00294">
    <property type="entry name" value="PfkB"/>
    <property type="match status" value="1"/>
</dbReference>
<dbReference type="InterPro" id="IPR022463">
    <property type="entry name" value="1-PFruKinase"/>
</dbReference>
<dbReference type="GO" id="GO:0005829">
    <property type="term" value="C:cytosol"/>
    <property type="evidence" value="ECO:0007669"/>
    <property type="project" value="TreeGrafter"/>
</dbReference>
<accession>A0A1C3H5Y0</accession>
<dbReference type="EMBL" id="FKLO01000067">
    <property type="protein sequence ID" value="SAM69048.1"/>
    <property type="molecule type" value="Genomic_DNA"/>
</dbReference>
<reference evidence="9" key="1">
    <citation type="submission" date="2016-04" db="EMBL/GenBank/DDBJ databases">
        <authorList>
            <person name="Tagini F."/>
        </authorList>
    </citation>
    <scope>NUCLEOTIDE SEQUENCE [LARGE SCALE GENOMIC DNA]</scope>
    <source>
        <strain evidence="9">CHUV0807</strain>
    </source>
</reference>
<organism evidence="8 9">
    <name type="scientific">Cardiobacterium hominis</name>
    <dbReference type="NCBI Taxonomy" id="2718"/>
    <lineage>
        <taxon>Bacteria</taxon>
        <taxon>Pseudomonadati</taxon>
        <taxon>Pseudomonadota</taxon>
        <taxon>Gammaproteobacteria</taxon>
        <taxon>Cardiobacteriales</taxon>
        <taxon>Cardiobacteriaceae</taxon>
        <taxon>Cardiobacterium</taxon>
    </lineage>
</organism>
<protein>
    <recommendedName>
        <fullName evidence="6">Phosphofructokinase</fullName>
    </recommendedName>
</protein>
<keyword evidence="4 8" id="KW-0418">Kinase</keyword>
<name>A0A1C3H5Y0_9GAMM</name>
<evidence type="ECO:0000256" key="3">
    <source>
        <dbReference type="ARBA" id="ARBA00022741"/>
    </source>
</evidence>
<evidence type="ECO:0000256" key="2">
    <source>
        <dbReference type="ARBA" id="ARBA00022679"/>
    </source>
</evidence>
<dbReference type="FunFam" id="3.40.1190.20:FF:000001">
    <property type="entry name" value="Phosphofructokinase"/>
    <property type="match status" value="1"/>
</dbReference>
<dbReference type="GO" id="GO:0016052">
    <property type="term" value="P:carbohydrate catabolic process"/>
    <property type="evidence" value="ECO:0007669"/>
    <property type="project" value="UniProtKB-ARBA"/>
</dbReference>
<evidence type="ECO:0000256" key="5">
    <source>
        <dbReference type="ARBA" id="ARBA00022840"/>
    </source>
</evidence>
<proteinExistence type="inferred from homology"/>
<evidence type="ECO:0000256" key="4">
    <source>
        <dbReference type="ARBA" id="ARBA00022777"/>
    </source>
</evidence>
<dbReference type="PANTHER" id="PTHR46566">
    <property type="entry name" value="1-PHOSPHOFRUCTOKINASE-RELATED"/>
    <property type="match status" value="1"/>
</dbReference>
<sequence length="317" mass="34592">MEVITITANPAIDMTIHVDGWQRDTVNRAQAVDITVGGKGLTVAINLADAGISTSATGFMGADNEERFVRTFKQHGVIDHCIRVPGETRTCVKIVDGSNGETTDINPAGLFVPEEYQQQLWDYIDQHVGTARVLMMGGSLPAGIDKNLYARIVAKYSGKFEYIVVDSSGKALMETMNADILPDMIKPNIHELQEMCGRELPTDADIIAEARNYIARGMKIVVVSMGGQGAWFITKNEAVHAKPPRVRVTSTVGAGDAMVAGTIRGLLLKRDMAEMARTATAYSASNIEHVGTYLPSQQRIEQLKGWVVITREGEERK</sequence>
<dbReference type="GO" id="GO:0044281">
    <property type="term" value="P:small molecule metabolic process"/>
    <property type="evidence" value="ECO:0007669"/>
    <property type="project" value="UniProtKB-ARBA"/>
</dbReference>
<evidence type="ECO:0000259" key="7">
    <source>
        <dbReference type="Pfam" id="PF00294"/>
    </source>
</evidence>
<dbReference type="RefSeq" id="WP_079541630.1">
    <property type="nucleotide sequence ID" value="NZ_CAUPBE010000006.1"/>
</dbReference>
<dbReference type="InterPro" id="IPR029056">
    <property type="entry name" value="Ribokinase-like"/>
</dbReference>
<evidence type="ECO:0000313" key="9">
    <source>
        <dbReference type="Proteomes" id="UP000190837"/>
    </source>
</evidence>
<keyword evidence="5" id="KW-0067">ATP-binding</keyword>
<dbReference type="CDD" id="cd01164">
    <property type="entry name" value="FruK_PfkB_like"/>
    <property type="match status" value="1"/>
</dbReference>
<feature type="domain" description="Carbohydrate kinase PfkB" evidence="7">
    <location>
        <begin position="12"/>
        <end position="297"/>
    </location>
</feature>
<dbReference type="PIRSF" id="PIRSF000535">
    <property type="entry name" value="1PFK/6PFK/LacC"/>
    <property type="match status" value="1"/>
</dbReference>